<reference evidence="2 3" key="1">
    <citation type="submission" date="2015-04" db="EMBL/GenBank/DDBJ databases">
        <title>The complete genome sequence of the hyperthermophilic, obligate iron-reducing archaeon Geoglobus ahangari strain 234T.</title>
        <authorList>
            <person name="Manzella M.P."/>
            <person name="Holmes D.E."/>
            <person name="Rocheleau J.M."/>
            <person name="Chung A."/>
            <person name="Reguera G."/>
            <person name="Kashefi K."/>
        </authorList>
    </citation>
    <scope>NUCLEOTIDE SEQUENCE [LARGE SCALE GENOMIC DNA]</scope>
    <source>
        <strain evidence="2 3">234</strain>
    </source>
</reference>
<dbReference type="HOGENOM" id="CLU_1357889_0_0_2"/>
<gene>
    <name evidence="2" type="ORF">GAH_00679</name>
</gene>
<dbReference type="InParanoid" id="A0A0F7IIQ5"/>
<proteinExistence type="predicted"/>
<feature type="transmembrane region" description="Helical" evidence="1">
    <location>
        <begin position="36"/>
        <end position="54"/>
    </location>
</feature>
<evidence type="ECO:0000256" key="1">
    <source>
        <dbReference type="SAM" id="Phobius"/>
    </source>
</evidence>
<accession>A0A0F7IIQ5</accession>
<feature type="transmembrane region" description="Helical" evidence="1">
    <location>
        <begin position="165"/>
        <end position="183"/>
    </location>
</feature>
<sequence length="187" mass="20981">MEIYDDVFSPVYFLMMCAVIVIHYDVKKTGRLREALALTFGAYLVAYSIYSTWHLLQPAPQWVEDALAVIGLFFAIVIAVIAQMKGIYNGVVVRGAVMLTILSIPYVAISPYWNISGHVAYTTAPALFLVWLDRKWWPVMVVPLVMLVNRPVVDAHTVAESVGGFVLAVVAFLTSIWLFEFYVDDRG</sequence>
<keyword evidence="1" id="KW-1133">Transmembrane helix</keyword>
<keyword evidence="1" id="KW-0812">Transmembrane</keyword>
<organism evidence="2 3">
    <name type="scientific">Geoglobus ahangari</name>
    <dbReference type="NCBI Taxonomy" id="113653"/>
    <lineage>
        <taxon>Archaea</taxon>
        <taxon>Methanobacteriati</taxon>
        <taxon>Methanobacteriota</taxon>
        <taxon>Archaeoglobi</taxon>
        <taxon>Archaeoglobales</taxon>
        <taxon>Archaeoglobaceae</taxon>
        <taxon>Geoglobus</taxon>
    </lineage>
</organism>
<keyword evidence="1" id="KW-0472">Membrane</keyword>
<evidence type="ECO:0008006" key="4">
    <source>
        <dbReference type="Google" id="ProtNLM"/>
    </source>
</evidence>
<evidence type="ECO:0000313" key="2">
    <source>
        <dbReference type="EMBL" id="AKG91982.1"/>
    </source>
</evidence>
<dbReference type="Proteomes" id="UP000034723">
    <property type="component" value="Chromosome"/>
</dbReference>
<feature type="transmembrane region" description="Helical" evidence="1">
    <location>
        <begin position="96"/>
        <end position="115"/>
    </location>
</feature>
<protein>
    <recommendedName>
        <fullName evidence="4">PAP2 superfamily</fullName>
    </recommendedName>
</protein>
<dbReference type="GeneID" id="25419491"/>
<dbReference type="EMBL" id="CP011267">
    <property type="protein sequence ID" value="AKG91982.1"/>
    <property type="molecule type" value="Genomic_DNA"/>
</dbReference>
<evidence type="ECO:0000313" key="3">
    <source>
        <dbReference type="Proteomes" id="UP000034723"/>
    </source>
</evidence>
<keyword evidence="3" id="KW-1185">Reference proteome</keyword>
<dbReference type="KEGG" id="gah:GAH_00679"/>
<feature type="transmembrane region" description="Helical" evidence="1">
    <location>
        <begin position="6"/>
        <end position="24"/>
    </location>
</feature>
<feature type="transmembrane region" description="Helical" evidence="1">
    <location>
        <begin position="66"/>
        <end position="84"/>
    </location>
</feature>
<dbReference type="AlphaFoldDB" id="A0A0F7IIQ5"/>
<dbReference type="RefSeq" id="WP_156967378.1">
    <property type="nucleotide sequence ID" value="NZ_CP011267.1"/>
</dbReference>
<feature type="transmembrane region" description="Helical" evidence="1">
    <location>
        <begin position="135"/>
        <end position="153"/>
    </location>
</feature>
<dbReference type="OrthoDB" id="342273at2157"/>
<name>A0A0F7IIQ5_9EURY</name>